<dbReference type="InterPro" id="IPR005841">
    <property type="entry name" value="Alpha-D-phosphohexomutase_SF"/>
</dbReference>
<accession>A0A8C4IT31</accession>
<evidence type="ECO:0000256" key="4">
    <source>
        <dbReference type="ARBA" id="ARBA00022490"/>
    </source>
</evidence>
<evidence type="ECO:0000256" key="11">
    <source>
        <dbReference type="RuleBase" id="RU004326"/>
    </source>
</evidence>
<evidence type="ECO:0000259" key="14">
    <source>
        <dbReference type="Pfam" id="PF02880"/>
    </source>
</evidence>
<evidence type="ECO:0000259" key="12">
    <source>
        <dbReference type="Pfam" id="PF02878"/>
    </source>
</evidence>
<gene>
    <name evidence="15" type="primary">pgm2</name>
</gene>
<comment type="subcellular location">
    <subcellularLocation>
        <location evidence="2">Cytoplasm</location>
    </subcellularLocation>
</comment>
<dbReference type="Pfam" id="PF02880">
    <property type="entry name" value="PGM_PMM_III"/>
    <property type="match status" value="1"/>
</dbReference>
<evidence type="ECO:0000256" key="8">
    <source>
        <dbReference type="ARBA" id="ARBA00022842"/>
    </source>
</evidence>
<dbReference type="InterPro" id="IPR005845">
    <property type="entry name" value="A-D-PHexomutase_a/b/a-II"/>
</dbReference>
<dbReference type="FunFam" id="3.40.120.10:FF:000017">
    <property type="entry name" value="glucose 1,6-bisphosphate synthase"/>
    <property type="match status" value="1"/>
</dbReference>
<dbReference type="SUPFAM" id="SSF55957">
    <property type="entry name" value="Phosphoglucomutase, C-terminal domain"/>
    <property type="match status" value="1"/>
</dbReference>
<reference evidence="15" key="2">
    <citation type="submission" date="2025-09" db="UniProtKB">
        <authorList>
            <consortium name="Ensembl"/>
        </authorList>
    </citation>
    <scope>IDENTIFICATION</scope>
</reference>
<dbReference type="InterPro" id="IPR016066">
    <property type="entry name" value="A-D-PHexomutase_CS"/>
</dbReference>
<dbReference type="Proteomes" id="UP000694389">
    <property type="component" value="Unassembled WGS sequence"/>
</dbReference>
<feature type="domain" description="Alpha-D-phosphohexomutase alpha/beta/alpha" evidence="12">
    <location>
        <begin position="22"/>
        <end position="166"/>
    </location>
</feature>
<keyword evidence="10" id="KW-0119">Carbohydrate metabolism</keyword>
<dbReference type="PANTHER" id="PTHR45745:SF3">
    <property type="entry name" value="PHOSPHOPENTOMUTASE"/>
    <property type="match status" value="1"/>
</dbReference>
<keyword evidence="6" id="KW-0597">Phosphoprotein</keyword>
<evidence type="ECO:0000256" key="10">
    <source>
        <dbReference type="ARBA" id="ARBA00023277"/>
    </source>
</evidence>
<evidence type="ECO:0000256" key="7">
    <source>
        <dbReference type="ARBA" id="ARBA00022723"/>
    </source>
</evidence>
<keyword evidence="5" id="KW-0313">Glucose metabolism</keyword>
<dbReference type="AlphaFoldDB" id="A0A8C4IT31"/>
<keyword evidence="4" id="KW-0963">Cytoplasm</keyword>
<dbReference type="GeneTree" id="ENSGT00940000156247"/>
<dbReference type="InterPro" id="IPR016055">
    <property type="entry name" value="A-D-PHexomutase_a/b/a-I/II/III"/>
</dbReference>
<dbReference type="PRINTS" id="PR00509">
    <property type="entry name" value="PGMPMM"/>
</dbReference>
<dbReference type="GO" id="GO:0005737">
    <property type="term" value="C:cytoplasm"/>
    <property type="evidence" value="ECO:0007669"/>
    <property type="project" value="UniProtKB-SubCell"/>
</dbReference>
<evidence type="ECO:0000259" key="13">
    <source>
        <dbReference type="Pfam" id="PF02879"/>
    </source>
</evidence>
<keyword evidence="7 11" id="KW-0479">Metal-binding</keyword>
<dbReference type="PANTHER" id="PTHR45745">
    <property type="entry name" value="PHOSPHOMANNOMUTASE 45A"/>
    <property type="match status" value="1"/>
</dbReference>
<dbReference type="Pfam" id="PF02879">
    <property type="entry name" value="PGM_PMM_II"/>
    <property type="match status" value="1"/>
</dbReference>
<feature type="domain" description="Alpha-D-phosphohexomutase alpha/beta/alpha" evidence="14">
    <location>
        <begin position="313"/>
        <end position="441"/>
    </location>
</feature>
<comment type="cofactor">
    <cofactor evidence="1">
        <name>Mg(2+)</name>
        <dbReference type="ChEBI" id="CHEBI:18420"/>
    </cofactor>
</comment>
<evidence type="ECO:0000256" key="3">
    <source>
        <dbReference type="ARBA" id="ARBA00010231"/>
    </source>
</evidence>
<sequence length="582" mass="64731">MVRDMVKEGAVEALKKCFSSRMEFGTAGLRAAMGPGISCMNDLTIIQTTQGFCRYLEENFGNLKERGVVIGYDARAHPPSGGSSKRFSSLAAAVFISRGVPVHLFSDITPTPFVPFTVSHLGLCAGIMVTASHNPKQDNGYKVYWENGAQIVSPHDKGIATAIEENLEPWPESWNIEEALKSPLLKDPYQDIHAQYFKAIQKHCHHRCSIYNYLLKVKIVHTSVHGVGHAFVQSAFKAFDLHPPYAVEEQKDPDPEFPTVKYPNPEEGEGVLTLSFALAEREGAAFVLANDPDADRLAIAEKQQSGQWRVFSGNELGALLGWWMFRCWKQQNSDKDAVKSLYMLSSTVSSKILRAIALKEGFHFEETLTGFKWMGNRARDLLDQGKTVLFAFEEAIGYMCSPSVLDKDGVSAAAIAGEMISYLATKKTILSQQLTAIYDEYGYHISKNSYFICHDQDVIRSLFERLRNYSGQKDSYPTECGRFSISAVRDLTTGYDSNQPNNKAVLPTSSSSQMITFTFSNGGVATMRTSGTEPKIKYYTELCAAPGNSDVTQLKKELDDLVDAIVENFFEPEKNKLQPKPE</sequence>
<reference evidence="15" key="1">
    <citation type="submission" date="2025-08" db="UniProtKB">
        <authorList>
            <consortium name="Ensembl"/>
        </authorList>
    </citation>
    <scope>IDENTIFICATION</scope>
</reference>
<dbReference type="Pfam" id="PF02878">
    <property type="entry name" value="PGM_PMM_I"/>
    <property type="match status" value="1"/>
</dbReference>
<organism evidence="15 16">
    <name type="scientific">Dicentrarchus labrax</name>
    <name type="common">European seabass</name>
    <name type="synonym">Morone labrax</name>
    <dbReference type="NCBI Taxonomy" id="13489"/>
    <lineage>
        <taxon>Eukaryota</taxon>
        <taxon>Metazoa</taxon>
        <taxon>Chordata</taxon>
        <taxon>Craniata</taxon>
        <taxon>Vertebrata</taxon>
        <taxon>Euteleostomi</taxon>
        <taxon>Actinopterygii</taxon>
        <taxon>Neopterygii</taxon>
        <taxon>Teleostei</taxon>
        <taxon>Neoteleostei</taxon>
        <taxon>Acanthomorphata</taxon>
        <taxon>Eupercaria</taxon>
        <taxon>Moronidae</taxon>
        <taxon>Dicentrarchus</taxon>
    </lineage>
</organism>
<dbReference type="GO" id="GO:0008973">
    <property type="term" value="F:phosphopentomutase activity"/>
    <property type="evidence" value="ECO:0007669"/>
    <property type="project" value="TreeGrafter"/>
</dbReference>
<keyword evidence="8 11" id="KW-0460">Magnesium</keyword>
<comment type="similarity">
    <text evidence="3 11">Belongs to the phosphohexose mutase family.</text>
</comment>
<evidence type="ECO:0000256" key="6">
    <source>
        <dbReference type="ARBA" id="ARBA00022553"/>
    </source>
</evidence>
<dbReference type="CDD" id="cd05799">
    <property type="entry name" value="PGM2"/>
    <property type="match status" value="1"/>
</dbReference>
<dbReference type="GO" id="GO:0005634">
    <property type="term" value="C:nucleus"/>
    <property type="evidence" value="ECO:0007669"/>
    <property type="project" value="TreeGrafter"/>
</dbReference>
<dbReference type="Gene3D" id="3.40.120.10">
    <property type="entry name" value="Alpha-D-Glucose-1,6-Bisphosphate, subunit A, domain 3"/>
    <property type="match status" value="3"/>
</dbReference>
<evidence type="ECO:0000313" key="16">
    <source>
        <dbReference type="Proteomes" id="UP000694389"/>
    </source>
</evidence>
<protein>
    <submittedName>
        <fullName evidence="15">Phosphoglucomutase 2</fullName>
    </submittedName>
</protein>
<dbReference type="PROSITE" id="PS00710">
    <property type="entry name" value="PGM_PMM"/>
    <property type="match status" value="1"/>
</dbReference>
<evidence type="ECO:0000256" key="9">
    <source>
        <dbReference type="ARBA" id="ARBA00023235"/>
    </source>
</evidence>
<dbReference type="GO" id="GO:0000287">
    <property type="term" value="F:magnesium ion binding"/>
    <property type="evidence" value="ECO:0007669"/>
    <property type="project" value="InterPro"/>
</dbReference>
<keyword evidence="9" id="KW-0413">Isomerase</keyword>
<evidence type="ECO:0000256" key="1">
    <source>
        <dbReference type="ARBA" id="ARBA00001946"/>
    </source>
</evidence>
<dbReference type="InterPro" id="IPR005844">
    <property type="entry name" value="A-D-PHexomutase_a/b/a-I"/>
</dbReference>
<dbReference type="Ensembl" id="ENSDLAT00005066161.2">
    <property type="protein sequence ID" value="ENSDLAP00005062519.1"/>
    <property type="gene ID" value="ENSDLAG00005026043.2"/>
</dbReference>
<dbReference type="InterPro" id="IPR005846">
    <property type="entry name" value="A-D-PHexomutase_a/b/a-III"/>
</dbReference>
<evidence type="ECO:0000313" key="15">
    <source>
        <dbReference type="Ensembl" id="ENSDLAP00005062519.1"/>
    </source>
</evidence>
<proteinExistence type="inferred from homology"/>
<evidence type="ECO:0000256" key="5">
    <source>
        <dbReference type="ARBA" id="ARBA00022526"/>
    </source>
</evidence>
<dbReference type="InterPro" id="IPR036900">
    <property type="entry name" value="A-D-PHexomutase_C_sf"/>
</dbReference>
<dbReference type="GO" id="GO:0006006">
    <property type="term" value="P:glucose metabolic process"/>
    <property type="evidence" value="ECO:0007669"/>
    <property type="project" value="UniProtKB-KW"/>
</dbReference>
<evidence type="ECO:0000256" key="2">
    <source>
        <dbReference type="ARBA" id="ARBA00004496"/>
    </source>
</evidence>
<keyword evidence="16" id="KW-1185">Reference proteome</keyword>
<dbReference type="FunFam" id="3.40.120.10:FF:000035">
    <property type="entry name" value="Pgm3p"/>
    <property type="match status" value="1"/>
</dbReference>
<name>A0A8C4IT31_DICLA</name>
<dbReference type="GO" id="GO:0006166">
    <property type="term" value="P:purine ribonucleoside salvage"/>
    <property type="evidence" value="ECO:0007669"/>
    <property type="project" value="TreeGrafter"/>
</dbReference>
<feature type="domain" description="Alpha-D-phosphohexomutase alpha/beta/alpha" evidence="13">
    <location>
        <begin position="215"/>
        <end position="302"/>
    </location>
</feature>
<dbReference type="SUPFAM" id="SSF53738">
    <property type="entry name" value="Phosphoglucomutase, first 3 domains"/>
    <property type="match status" value="3"/>
</dbReference>